<organism evidence="1">
    <name type="scientific">Rhizophora mucronata</name>
    <name type="common">Asiatic mangrove</name>
    <dbReference type="NCBI Taxonomy" id="61149"/>
    <lineage>
        <taxon>Eukaryota</taxon>
        <taxon>Viridiplantae</taxon>
        <taxon>Streptophyta</taxon>
        <taxon>Embryophyta</taxon>
        <taxon>Tracheophyta</taxon>
        <taxon>Spermatophyta</taxon>
        <taxon>Magnoliopsida</taxon>
        <taxon>eudicotyledons</taxon>
        <taxon>Gunneridae</taxon>
        <taxon>Pentapetalae</taxon>
        <taxon>rosids</taxon>
        <taxon>fabids</taxon>
        <taxon>Malpighiales</taxon>
        <taxon>Rhizophoraceae</taxon>
        <taxon>Rhizophora</taxon>
    </lineage>
</organism>
<protein>
    <submittedName>
        <fullName evidence="1">Uncharacterized protein</fullName>
    </submittedName>
</protein>
<dbReference type="EMBL" id="GGEC01083533">
    <property type="protein sequence ID" value="MBX64017.1"/>
    <property type="molecule type" value="Transcribed_RNA"/>
</dbReference>
<sequence>MLQWWSRKTLLVVFNQNKGRIKCDSGCLVAIRLLVGNIICWL</sequence>
<proteinExistence type="predicted"/>
<accession>A0A2P2QAS1</accession>
<evidence type="ECO:0000313" key="1">
    <source>
        <dbReference type="EMBL" id="MBX64017.1"/>
    </source>
</evidence>
<reference evidence="1" key="1">
    <citation type="submission" date="2018-02" db="EMBL/GenBank/DDBJ databases">
        <title>Rhizophora mucronata_Transcriptome.</title>
        <authorList>
            <person name="Meera S.P."/>
            <person name="Sreeshan A."/>
            <person name="Augustine A."/>
        </authorList>
    </citation>
    <scope>NUCLEOTIDE SEQUENCE</scope>
    <source>
        <tissue evidence="1">Leaf</tissue>
    </source>
</reference>
<dbReference type="AlphaFoldDB" id="A0A2P2QAS1"/>
<name>A0A2P2QAS1_RHIMU</name>